<name>A0A7V2B297_RHOMR</name>
<dbReference type="AlphaFoldDB" id="A0A7V2B297"/>
<sequence length="70" mass="7854">MAVLVQKLWQWVVYTLVFVIFGGLGAGVTHLIFALIVGRMLDPVLYAVIFGGTGWIAYRQAEGWLQRSTR</sequence>
<proteinExistence type="predicted"/>
<reference evidence="2" key="1">
    <citation type="journal article" date="2020" name="mSystems">
        <title>Genome- and Community-Level Interaction Insights into Carbon Utilization and Element Cycling Functions of Hydrothermarchaeota in Hydrothermal Sediment.</title>
        <authorList>
            <person name="Zhou Z."/>
            <person name="Liu Y."/>
            <person name="Xu W."/>
            <person name="Pan J."/>
            <person name="Luo Z.H."/>
            <person name="Li M."/>
        </authorList>
    </citation>
    <scope>NUCLEOTIDE SEQUENCE [LARGE SCALE GENOMIC DNA]</scope>
    <source>
        <strain evidence="2">SpSt-143</strain>
    </source>
</reference>
<organism evidence="2">
    <name type="scientific">Rhodothermus marinus</name>
    <name type="common">Rhodothermus obamensis</name>
    <dbReference type="NCBI Taxonomy" id="29549"/>
    <lineage>
        <taxon>Bacteria</taxon>
        <taxon>Pseudomonadati</taxon>
        <taxon>Rhodothermota</taxon>
        <taxon>Rhodothermia</taxon>
        <taxon>Rhodothermales</taxon>
        <taxon>Rhodothermaceae</taxon>
        <taxon>Rhodothermus</taxon>
    </lineage>
</organism>
<gene>
    <name evidence="2" type="ORF">ENO59_10925</name>
</gene>
<protein>
    <submittedName>
        <fullName evidence="2">Uncharacterized protein</fullName>
    </submittedName>
</protein>
<keyword evidence="1" id="KW-0472">Membrane</keyword>
<keyword evidence="1" id="KW-0812">Transmembrane</keyword>
<feature type="transmembrane region" description="Helical" evidence="1">
    <location>
        <begin position="12"/>
        <end position="37"/>
    </location>
</feature>
<evidence type="ECO:0000256" key="1">
    <source>
        <dbReference type="SAM" id="Phobius"/>
    </source>
</evidence>
<keyword evidence="1" id="KW-1133">Transmembrane helix</keyword>
<dbReference type="EMBL" id="DSGB01000006">
    <property type="protein sequence ID" value="HER97002.1"/>
    <property type="molecule type" value="Genomic_DNA"/>
</dbReference>
<accession>A0A7V2B297</accession>
<feature type="transmembrane region" description="Helical" evidence="1">
    <location>
        <begin position="43"/>
        <end position="61"/>
    </location>
</feature>
<comment type="caution">
    <text evidence="2">The sequence shown here is derived from an EMBL/GenBank/DDBJ whole genome shotgun (WGS) entry which is preliminary data.</text>
</comment>
<evidence type="ECO:0000313" key="2">
    <source>
        <dbReference type="EMBL" id="HER97002.1"/>
    </source>
</evidence>